<dbReference type="EMBL" id="VMNX01000450">
    <property type="protein sequence ID" value="MPY55460.1"/>
    <property type="molecule type" value="Genomic_DNA"/>
</dbReference>
<evidence type="ECO:0008006" key="3">
    <source>
        <dbReference type="Google" id="ProtNLM"/>
    </source>
</evidence>
<gene>
    <name evidence="1" type="ORF">FPZ41_45785</name>
</gene>
<dbReference type="Proteomes" id="UP000373149">
    <property type="component" value="Unassembled WGS sequence"/>
</dbReference>
<evidence type="ECO:0000313" key="2">
    <source>
        <dbReference type="Proteomes" id="UP000373149"/>
    </source>
</evidence>
<sequence>MNIATVMDEMGAALATIAGLNVFPFSANRITPPAVIVGWPDPLTYDATLQRGKDRFTLPLYVVVGKVEARSARDRLAVYLDGAAAGSVKAALERHTFTTCDSVRVTEVRVDAVTVAGVEYLGAIFQTDVIGPGGS</sequence>
<keyword evidence="2" id="KW-1185">Reference proteome</keyword>
<dbReference type="AlphaFoldDB" id="A0A5N8X7M3"/>
<protein>
    <recommendedName>
        <fullName evidence="3">DUF3168 domain-containing protein</fullName>
    </recommendedName>
</protein>
<dbReference type="RefSeq" id="WP_152870742.1">
    <property type="nucleotide sequence ID" value="NZ_VMNX01000450.1"/>
</dbReference>
<evidence type="ECO:0000313" key="1">
    <source>
        <dbReference type="EMBL" id="MPY55460.1"/>
    </source>
</evidence>
<comment type="caution">
    <text evidence="1">The sequence shown here is derived from an EMBL/GenBank/DDBJ whole genome shotgun (WGS) entry which is preliminary data.</text>
</comment>
<proteinExistence type="predicted"/>
<name>A0A5N8X7M3_9ACTN</name>
<reference evidence="1 2" key="1">
    <citation type="submission" date="2019-09" db="EMBL/GenBank/DDBJ databases">
        <authorList>
            <person name="Duangmal K."/>
            <person name="Teo W.F.A."/>
            <person name="Lipun K."/>
        </authorList>
    </citation>
    <scope>NUCLEOTIDE SEQUENCE [LARGE SCALE GENOMIC DNA]</scope>
    <source>
        <strain evidence="1 2">K1PN6</strain>
    </source>
</reference>
<accession>A0A5N8X7M3</accession>
<organism evidence="1 2">
    <name type="scientific">Streptomyces acidicola</name>
    <dbReference type="NCBI Taxonomy" id="2596892"/>
    <lineage>
        <taxon>Bacteria</taxon>
        <taxon>Bacillati</taxon>
        <taxon>Actinomycetota</taxon>
        <taxon>Actinomycetes</taxon>
        <taxon>Kitasatosporales</taxon>
        <taxon>Streptomycetaceae</taxon>
        <taxon>Streptomyces</taxon>
    </lineage>
</organism>